<feature type="signal peptide" evidence="1">
    <location>
        <begin position="1"/>
        <end position="24"/>
    </location>
</feature>
<evidence type="ECO:0008006" key="4">
    <source>
        <dbReference type="Google" id="ProtNLM"/>
    </source>
</evidence>
<organism evidence="2 3">
    <name type="scientific">Beggiatoa leptomitoformis</name>
    <dbReference type="NCBI Taxonomy" id="288004"/>
    <lineage>
        <taxon>Bacteria</taxon>
        <taxon>Pseudomonadati</taxon>
        <taxon>Pseudomonadota</taxon>
        <taxon>Gammaproteobacteria</taxon>
        <taxon>Thiotrichales</taxon>
        <taxon>Thiotrichaceae</taxon>
        <taxon>Beggiatoa</taxon>
    </lineage>
</organism>
<keyword evidence="1" id="KW-0732">Signal</keyword>
<reference evidence="3" key="1">
    <citation type="submission" date="2016-12" db="EMBL/GenBank/DDBJ databases">
        <title>Complete Genome Sequence of Beggiatoa leptomitiformis D-401.</title>
        <authorList>
            <person name="Fomenkov A."/>
            <person name="Vincze T."/>
            <person name="Grabovich M."/>
            <person name="Anton B.P."/>
            <person name="Dubinina G."/>
            <person name="Orlova M."/>
            <person name="Belousova E."/>
            <person name="Roberts R.J."/>
        </authorList>
    </citation>
    <scope>NUCLEOTIDE SEQUENCE [LARGE SCALE GENOMIC DNA]</scope>
    <source>
        <strain evidence="3">D-401</strain>
    </source>
</reference>
<evidence type="ECO:0000313" key="2">
    <source>
        <dbReference type="EMBL" id="AUI69569.1"/>
    </source>
</evidence>
<feature type="chain" id="PRO_5014796272" description="Porin" evidence="1">
    <location>
        <begin position="25"/>
        <end position="112"/>
    </location>
</feature>
<dbReference type="EMBL" id="CP018889">
    <property type="protein sequence ID" value="AUI69569.1"/>
    <property type="molecule type" value="Genomic_DNA"/>
</dbReference>
<evidence type="ECO:0000313" key="3">
    <source>
        <dbReference type="Proteomes" id="UP000234271"/>
    </source>
</evidence>
<dbReference type="AlphaFoldDB" id="A0A2N9YGP5"/>
<accession>A0A2N9YGP5</accession>
<gene>
    <name evidence="2" type="ORF">BLE401_13290</name>
</gene>
<keyword evidence="3" id="KW-1185">Reference proteome</keyword>
<evidence type="ECO:0000256" key="1">
    <source>
        <dbReference type="SAM" id="SignalP"/>
    </source>
</evidence>
<dbReference type="Proteomes" id="UP000234271">
    <property type="component" value="Chromosome"/>
</dbReference>
<protein>
    <recommendedName>
        <fullName evidence="4">Porin</fullName>
    </recommendedName>
</protein>
<proteinExistence type="predicted"/>
<sequence>MSFSKHLQVGCASALVALAPFAMADDAADMKRQLQQLQQRLDTLESNPGMSLGAKPKFSLQLSGQVNRAVMYGDDGTDSDTFFVDGDTDASRVEILGKHSLSDDVTLERVIK</sequence>
<name>A0A2N9YGP5_9GAMM</name>
<dbReference type="RefSeq" id="WP_101539188.1">
    <property type="nucleotide sequence ID" value="NZ_CP018889.2"/>
</dbReference>